<protein>
    <submittedName>
        <fullName evidence="2">Uncharacterized protein</fullName>
    </submittedName>
</protein>
<evidence type="ECO:0000313" key="3">
    <source>
        <dbReference type="Proteomes" id="UP000186817"/>
    </source>
</evidence>
<sequence>MRRIMSPTPQGTYKVSEELRNMWNDLNTRPKVIRIFAQCNYSPEAFMKRFSITSTKEREEEVHIPFVFVSEEEMATEYNLSQEDILELVTKAKEEQEFDLPVDEINMDMPSGSVLERAEDRSLDDGNAKRAKKLEDPEVKQAMEKESLKILKRMAFPNMDKIESAGANLPKLVSCISTRMVILEEAKALLQIHVTKKMEKLKADQATSETITKTGSVKTMERMMERLSTTYDAMDTCCEEFSDLHTRGIVDGWDEIQLEMSVAINKIKKMVDSWELDNRARTLVPSEEQEEEPEPKPKTKAKAKAKRPPVLASGTQSSKKPRK</sequence>
<feature type="compositionally biased region" description="Basic residues" evidence="1">
    <location>
        <begin position="298"/>
        <end position="307"/>
    </location>
</feature>
<evidence type="ECO:0000313" key="2">
    <source>
        <dbReference type="EMBL" id="OLQ03516.1"/>
    </source>
</evidence>
<evidence type="ECO:0000256" key="1">
    <source>
        <dbReference type="SAM" id="MobiDB-lite"/>
    </source>
</evidence>
<gene>
    <name evidence="2" type="ORF">AK812_SmicGene13537</name>
</gene>
<dbReference type="Proteomes" id="UP000186817">
    <property type="component" value="Unassembled WGS sequence"/>
</dbReference>
<proteinExistence type="predicted"/>
<comment type="caution">
    <text evidence="2">The sequence shown here is derived from an EMBL/GenBank/DDBJ whole genome shotgun (WGS) entry which is preliminary data.</text>
</comment>
<reference evidence="2 3" key="1">
    <citation type="submission" date="2016-02" db="EMBL/GenBank/DDBJ databases">
        <title>Genome analysis of coral dinoflagellate symbionts highlights evolutionary adaptations to a symbiotic lifestyle.</title>
        <authorList>
            <person name="Aranda M."/>
            <person name="Li Y."/>
            <person name="Liew Y.J."/>
            <person name="Baumgarten S."/>
            <person name="Simakov O."/>
            <person name="Wilson M."/>
            <person name="Piel J."/>
            <person name="Ashoor H."/>
            <person name="Bougouffa S."/>
            <person name="Bajic V.B."/>
            <person name="Ryu T."/>
            <person name="Ravasi T."/>
            <person name="Bayer T."/>
            <person name="Micklem G."/>
            <person name="Kim H."/>
            <person name="Bhak J."/>
            <person name="Lajeunesse T.C."/>
            <person name="Voolstra C.R."/>
        </authorList>
    </citation>
    <scope>NUCLEOTIDE SEQUENCE [LARGE SCALE GENOMIC DNA]</scope>
    <source>
        <strain evidence="2 3">CCMP2467</strain>
    </source>
</reference>
<name>A0A1Q9E7X4_SYMMI</name>
<dbReference type="AlphaFoldDB" id="A0A1Q9E7X4"/>
<organism evidence="2 3">
    <name type="scientific">Symbiodinium microadriaticum</name>
    <name type="common">Dinoflagellate</name>
    <name type="synonym">Zooxanthella microadriatica</name>
    <dbReference type="NCBI Taxonomy" id="2951"/>
    <lineage>
        <taxon>Eukaryota</taxon>
        <taxon>Sar</taxon>
        <taxon>Alveolata</taxon>
        <taxon>Dinophyceae</taxon>
        <taxon>Suessiales</taxon>
        <taxon>Symbiodiniaceae</taxon>
        <taxon>Symbiodinium</taxon>
    </lineage>
</organism>
<feature type="compositionally biased region" description="Polar residues" evidence="1">
    <location>
        <begin position="313"/>
        <end position="323"/>
    </location>
</feature>
<feature type="region of interest" description="Disordered" evidence="1">
    <location>
        <begin position="278"/>
        <end position="323"/>
    </location>
</feature>
<accession>A0A1Q9E7X4</accession>
<keyword evidence="3" id="KW-1185">Reference proteome</keyword>
<dbReference type="OrthoDB" id="410536at2759"/>
<dbReference type="EMBL" id="LSRX01000234">
    <property type="protein sequence ID" value="OLQ03516.1"/>
    <property type="molecule type" value="Genomic_DNA"/>
</dbReference>